<comment type="caution">
    <text evidence="1">The sequence shown here is derived from an EMBL/GenBank/DDBJ whole genome shotgun (WGS) entry which is preliminary data.</text>
</comment>
<keyword evidence="1" id="KW-0456">Lyase</keyword>
<gene>
    <name evidence="1" type="primary">zuo1_2</name>
    <name evidence="1" type="ORF">EV182_002216</name>
</gene>
<accession>A0ACC1HGU7</accession>
<organism evidence="1 2">
    <name type="scientific">Spiromyces aspiralis</name>
    <dbReference type="NCBI Taxonomy" id="68401"/>
    <lineage>
        <taxon>Eukaryota</taxon>
        <taxon>Fungi</taxon>
        <taxon>Fungi incertae sedis</taxon>
        <taxon>Zoopagomycota</taxon>
        <taxon>Kickxellomycotina</taxon>
        <taxon>Kickxellomycetes</taxon>
        <taxon>Kickxellales</taxon>
        <taxon>Kickxellaceae</taxon>
        <taxon>Spiromyces</taxon>
    </lineage>
</organism>
<proteinExistence type="predicted"/>
<sequence length="444" mass="50511">MAAQAVEFTLPSLPSDVSAELSKVHSALSESKTLQIESAGLFAQTFRETHANNTDHLHYAKATGQLAGVQDSLASLRLNSDGEDNEEETEEMLTRDAKNWKEQDHYAVLGLSKLRWNATPDDITRQFRKKVLKHHPDKKASLTGNTNNDSFFKCIQKAYELLMDPVRRRQWDSVDPAVAIDIPNPKDLKTPEDFFGAYGPVFEREGRFALSGEPAPKLGDMNTPREEVEAFYEYWYRFESWRSFEYLDKEDAEGADNRDNKRYVEKKNKAQRAKLKKEDNARIHKLVTQAHKADPRMAKFKEEDKLRKNFKKIQREEEQRKAEEAKKKAEEEAQLAALKAEVEAKQAREVAKKDKEMIKRAVKKEKKTLKNLLKGNNYFVAGIDEVTPEQIATQLGRLDSLIAANKDVIALESVRVQLEAALSAGNVAEVFEKLTADLPPAFSD</sequence>
<keyword evidence="2" id="KW-1185">Reference proteome</keyword>
<protein>
    <submittedName>
        <fullName evidence="1">Zuotin</fullName>
        <ecNumber evidence="1">4.1.3.4</ecNumber>
    </submittedName>
</protein>
<dbReference type="EC" id="4.1.3.4" evidence="1"/>
<name>A0ACC1HGU7_9FUNG</name>
<evidence type="ECO:0000313" key="2">
    <source>
        <dbReference type="Proteomes" id="UP001145114"/>
    </source>
</evidence>
<evidence type="ECO:0000313" key="1">
    <source>
        <dbReference type="EMBL" id="KAJ1674958.1"/>
    </source>
</evidence>
<reference evidence="1" key="1">
    <citation type="submission" date="2022-06" db="EMBL/GenBank/DDBJ databases">
        <title>Phylogenomic reconstructions and comparative analyses of Kickxellomycotina fungi.</title>
        <authorList>
            <person name="Reynolds N.K."/>
            <person name="Stajich J.E."/>
            <person name="Barry K."/>
            <person name="Grigoriev I.V."/>
            <person name="Crous P."/>
            <person name="Smith M.E."/>
        </authorList>
    </citation>
    <scope>NUCLEOTIDE SEQUENCE</scope>
    <source>
        <strain evidence="1">RSA 2271</strain>
    </source>
</reference>
<dbReference type="Proteomes" id="UP001145114">
    <property type="component" value="Unassembled WGS sequence"/>
</dbReference>
<dbReference type="EMBL" id="JAMZIH010005573">
    <property type="protein sequence ID" value="KAJ1674958.1"/>
    <property type="molecule type" value="Genomic_DNA"/>
</dbReference>